<keyword evidence="1" id="KW-0732">Signal</keyword>
<name>A0ABV1T8N5_9ACTN</name>
<comment type="caution">
    <text evidence="2">The sequence shown here is derived from an EMBL/GenBank/DDBJ whole genome shotgun (WGS) entry which is preliminary data.</text>
</comment>
<organism evidence="2 3">
    <name type="scientific">Streptomyces sp. 900105755</name>
    <dbReference type="NCBI Taxonomy" id="3154389"/>
    <lineage>
        <taxon>Bacteria</taxon>
        <taxon>Bacillati</taxon>
        <taxon>Actinomycetota</taxon>
        <taxon>Actinomycetes</taxon>
        <taxon>Kitasatosporales</taxon>
        <taxon>Streptomycetaceae</taxon>
        <taxon>Streptomyces</taxon>
    </lineage>
</organism>
<evidence type="ECO:0000313" key="3">
    <source>
        <dbReference type="Proteomes" id="UP001490365"/>
    </source>
</evidence>
<feature type="signal peptide" evidence="1">
    <location>
        <begin position="1"/>
        <end position="27"/>
    </location>
</feature>
<dbReference type="Proteomes" id="UP001490365">
    <property type="component" value="Unassembled WGS sequence"/>
</dbReference>
<evidence type="ECO:0000313" key="2">
    <source>
        <dbReference type="EMBL" id="MER6266402.1"/>
    </source>
</evidence>
<gene>
    <name evidence="2" type="ORF">ABT211_03740</name>
</gene>
<accession>A0ABV1T8N5</accession>
<proteinExistence type="predicted"/>
<evidence type="ECO:0008006" key="4">
    <source>
        <dbReference type="Google" id="ProtNLM"/>
    </source>
</evidence>
<dbReference type="RefSeq" id="WP_351955103.1">
    <property type="nucleotide sequence ID" value="NZ_JBEOZM010000002.1"/>
</dbReference>
<reference evidence="2 3" key="1">
    <citation type="submission" date="2024-06" db="EMBL/GenBank/DDBJ databases">
        <title>The Natural Products Discovery Center: Release of the First 8490 Sequenced Strains for Exploring Actinobacteria Biosynthetic Diversity.</title>
        <authorList>
            <person name="Kalkreuter E."/>
            <person name="Kautsar S.A."/>
            <person name="Yang D."/>
            <person name="Bader C.D."/>
            <person name="Teijaro C.N."/>
            <person name="Fluegel L."/>
            <person name="Davis C.M."/>
            <person name="Simpson J.R."/>
            <person name="Lauterbach L."/>
            <person name="Steele A.D."/>
            <person name="Gui C."/>
            <person name="Meng S."/>
            <person name="Li G."/>
            <person name="Viehrig K."/>
            <person name="Ye F."/>
            <person name="Su P."/>
            <person name="Kiefer A.F."/>
            <person name="Nichols A."/>
            <person name="Cepeda A.J."/>
            <person name="Yan W."/>
            <person name="Fan B."/>
            <person name="Jiang Y."/>
            <person name="Adhikari A."/>
            <person name="Zheng C.-J."/>
            <person name="Schuster L."/>
            <person name="Cowan T.M."/>
            <person name="Smanski M.J."/>
            <person name="Chevrette M.G."/>
            <person name="De Carvalho L.P.S."/>
            <person name="Shen B."/>
        </authorList>
    </citation>
    <scope>NUCLEOTIDE SEQUENCE [LARGE SCALE GENOMIC DNA]</scope>
    <source>
        <strain evidence="2 3">NPDC001694</strain>
    </source>
</reference>
<keyword evidence="3" id="KW-1185">Reference proteome</keyword>
<feature type="chain" id="PRO_5047222295" description="Secreted protein" evidence="1">
    <location>
        <begin position="28"/>
        <end position="98"/>
    </location>
</feature>
<sequence>MISTRRIVAAVGLAVGVTGLAAPLANAADAGAQHPGKLTALGVLDSVSRSDIPAEYRGRMPKVSEQVQGLNGLHKLGELHQVTDLAAPATGLLPGIEA</sequence>
<protein>
    <recommendedName>
        <fullName evidence="4">Secreted protein</fullName>
    </recommendedName>
</protein>
<evidence type="ECO:0000256" key="1">
    <source>
        <dbReference type="SAM" id="SignalP"/>
    </source>
</evidence>
<dbReference type="EMBL" id="JBEOZM010000002">
    <property type="protein sequence ID" value="MER6266402.1"/>
    <property type="molecule type" value="Genomic_DNA"/>
</dbReference>